<accession>A0A119D0V8</accession>
<feature type="domain" description="Polysaccharide pyruvyl transferase" evidence="1">
    <location>
        <begin position="12"/>
        <end position="307"/>
    </location>
</feature>
<sequence>MLIEIIGIGAPNKGAELMLVSVMEQIKKHIPTAKFVLEPYTQFEHRAKYQCLQKAWFTYKGFQVGNVFKLVPKPIRKKFGIVLDEEVDVVLDASGFAYGDQWGRKKANDRLGRYIVNWKKQGKKIILLPQAFGPFSTHNFKNEMRIIIQHADKVFCRDEMSFHFMDDITPNVVEQSPDFTNLCTSYLPLTLAERTFDVCIIPNSKMIDMTSKDVGFNYIESLVDGINYLQHNGRTPFFLLHEGKSDKALFEKLNTKLKQPLEIIELDDPQHIKGVIGVSKLVISSRFHGLVSALSQGVPCIASGWSHKYKMLMRDYHCEHLMIGADETLNDKLSFMLDKGNYLSIQQVISISSEKQKKLTQAMWQSIFLLIDSR</sequence>
<evidence type="ECO:0000313" key="3">
    <source>
        <dbReference type="Proteomes" id="UP000055702"/>
    </source>
</evidence>
<organism evidence="2">
    <name type="scientific">Shewanella frigidimarina</name>
    <dbReference type="NCBI Taxonomy" id="56812"/>
    <lineage>
        <taxon>Bacteria</taxon>
        <taxon>Pseudomonadati</taxon>
        <taxon>Pseudomonadota</taxon>
        <taxon>Gammaproteobacteria</taxon>
        <taxon>Alteromonadales</taxon>
        <taxon>Shewanellaceae</taxon>
        <taxon>Shewanella</taxon>
    </lineage>
</organism>
<evidence type="ECO:0000259" key="1">
    <source>
        <dbReference type="Pfam" id="PF04230"/>
    </source>
</evidence>
<reference evidence="2 3" key="1">
    <citation type="submission" date="2016-01" db="EMBL/GenBank/DDBJ databases">
        <title>Draft genome of the antarctic isolate Shewanella frigidimarina Ag06-30.</title>
        <authorList>
            <person name="Parmeciano Di Noto G."/>
            <person name="Vazquez S."/>
            <person name="Mac Cormack W."/>
            <person name="Iriarte A."/>
            <person name="Quiroga C."/>
        </authorList>
    </citation>
    <scope>NUCLEOTIDE SEQUENCE [LARGE SCALE GENOMIC DNA]</scope>
    <source>
        <strain evidence="2 3">Ag06-30</strain>
    </source>
</reference>
<dbReference type="PANTHER" id="PTHR36836:SF1">
    <property type="entry name" value="COLANIC ACID BIOSYNTHESIS PROTEIN WCAK"/>
    <property type="match status" value="1"/>
</dbReference>
<protein>
    <recommendedName>
        <fullName evidence="1">Polysaccharide pyruvyl transferase domain-containing protein</fullName>
    </recommendedName>
</protein>
<proteinExistence type="predicted"/>
<dbReference type="AlphaFoldDB" id="A0A119D0V8"/>
<gene>
    <name evidence="2" type="ORF">AWJ07_02875</name>
</gene>
<evidence type="ECO:0000313" key="2">
    <source>
        <dbReference type="EMBL" id="KVX03517.1"/>
    </source>
</evidence>
<dbReference type="EMBL" id="LRDC01000001">
    <property type="protein sequence ID" value="KVX03517.1"/>
    <property type="molecule type" value="Genomic_DNA"/>
</dbReference>
<name>A0A119D0V8_SHEFR</name>
<dbReference type="RefSeq" id="WP_059744167.1">
    <property type="nucleotide sequence ID" value="NZ_LRDC01000001.1"/>
</dbReference>
<dbReference type="InterPro" id="IPR007345">
    <property type="entry name" value="Polysacch_pyruvyl_Trfase"/>
</dbReference>
<dbReference type="PANTHER" id="PTHR36836">
    <property type="entry name" value="COLANIC ACID BIOSYNTHESIS PROTEIN WCAK"/>
    <property type="match status" value="1"/>
</dbReference>
<comment type="caution">
    <text evidence="2">The sequence shown here is derived from an EMBL/GenBank/DDBJ whole genome shotgun (WGS) entry which is preliminary data.</text>
</comment>
<dbReference type="Pfam" id="PF04230">
    <property type="entry name" value="PS_pyruv_trans"/>
    <property type="match status" value="1"/>
</dbReference>
<dbReference type="Proteomes" id="UP000055702">
    <property type="component" value="Unassembled WGS sequence"/>
</dbReference>